<dbReference type="PANTHER" id="PTHR42912">
    <property type="entry name" value="METHYLTRANSFERASE"/>
    <property type="match status" value="1"/>
</dbReference>
<evidence type="ECO:0000313" key="8">
    <source>
        <dbReference type="Proteomes" id="UP000029084"/>
    </source>
</evidence>
<dbReference type="PANTHER" id="PTHR42912:SF93">
    <property type="entry name" value="N6-ADENOSINE-METHYLTRANSFERASE TMT1A"/>
    <property type="match status" value="1"/>
</dbReference>
<sequence>MPTYYPVRRMGITLDEQNFILRRLAQLKVEGEVLDVGCGNSLIPIQLSKAWNRKIVALDIWDEFPLETAIKNAKEEGADVEFLKIERPTLKLPFPDSSFSFVYSVMFVYNLRKHEREALFTEIRRVLRDGGLFLLVDPVIVRRERTELKGFKEVSYREENALFYYLARKE</sequence>
<protein>
    <submittedName>
        <fullName evidence="2">Methyltransferase type 11</fullName>
    </submittedName>
</protein>
<evidence type="ECO:0000313" key="5">
    <source>
        <dbReference type="EMBL" id="AKV78297.1"/>
    </source>
</evidence>
<dbReference type="Proteomes" id="UP000056255">
    <property type="component" value="Chromosome"/>
</dbReference>
<dbReference type="EMBL" id="CP008822">
    <property type="protein sequence ID" value="AIM26866.1"/>
    <property type="molecule type" value="Genomic_DNA"/>
</dbReference>
<dbReference type="GeneID" id="91755157"/>
<dbReference type="Proteomes" id="UP000068832">
    <property type="component" value="Chromosome"/>
</dbReference>
<dbReference type="RefSeq" id="WP_012020666.1">
    <property type="nucleotide sequence ID" value="NZ_CP008822.1"/>
</dbReference>
<dbReference type="Proteomes" id="UP000062398">
    <property type="component" value="Chromosome"/>
</dbReference>
<reference evidence="10 11" key="2">
    <citation type="journal article" date="2015" name="Genome Announc.">
        <title>Complete Genome Sequences of Evolved Arsenate-Resistant Metallosphaera sedula Strains.</title>
        <authorList>
            <person name="Ai C."/>
            <person name="McCarthy S."/>
            <person name="Schackwitz W."/>
            <person name="Martin J."/>
            <person name="Lipzen A."/>
            <person name="Blum P."/>
        </authorList>
    </citation>
    <scope>NUCLEOTIDE SEQUENCE [LARGE SCALE GENOMIC DNA]</scope>
    <source>
        <strain evidence="5 11">ARS120-1</strain>
        <strain evidence="6 10">ARS120-2</strain>
        <strain evidence="3 13">ARS50-1</strain>
        <strain evidence="4 12">ARS50-2</strain>
    </source>
</reference>
<dbReference type="CDD" id="cd02440">
    <property type="entry name" value="AdoMet_MTases"/>
    <property type="match status" value="1"/>
</dbReference>
<dbReference type="Proteomes" id="UP000062475">
    <property type="component" value="Chromosome"/>
</dbReference>
<evidence type="ECO:0000313" key="3">
    <source>
        <dbReference type="EMBL" id="AKV73806.1"/>
    </source>
</evidence>
<dbReference type="Proteomes" id="UP000061362">
    <property type="component" value="Chromosome"/>
</dbReference>
<dbReference type="GO" id="GO:0008168">
    <property type="term" value="F:methyltransferase activity"/>
    <property type="evidence" value="ECO:0007669"/>
    <property type="project" value="UniProtKB-KW"/>
</dbReference>
<dbReference type="GO" id="GO:0032259">
    <property type="term" value="P:methylation"/>
    <property type="evidence" value="ECO:0007669"/>
    <property type="project" value="UniProtKB-KW"/>
</dbReference>
<reference evidence="7 9" key="3">
    <citation type="submission" date="2015-07" db="EMBL/GenBank/DDBJ databases">
        <title>Physiological, transcriptional responses and genome re-sequencing of acid resistant extremely thermoacidophilic Metallosphaera sedula SARC-M1.</title>
        <authorList>
            <person name="Ai C."/>
            <person name="McCarthy S."/>
            <person name="Eckrich V."/>
            <person name="Rudrappa D."/>
            <person name="Qiu G."/>
            <person name="Blum P."/>
        </authorList>
    </citation>
    <scope>NUCLEOTIDE SEQUENCE [LARGE SCALE GENOMIC DNA]</scope>
    <source>
        <strain evidence="7 9">SARC-M1</strain>
    </source>
</reference>
<evidence type="ECO:0000313" key="9">
    <source>
        <dbReference type="Proteomes" id="UP000056255"/>
    </source>
</evidence>
<dbReference type="EMBL" id="CP012172">
    <property type="protein sequence ID" value="AKV73806.1"/>
    <property type="molecule type" value="Genomic_DNA"/>
</dbReference>
<dbReference type="InterPro" id="IPR041698">
    <property type="entry name" value="Methyltransf_25"/>
</dbReference>
<dbReference type="AlphaFoldDB" id="A0A088E3J0"/>
<dbReference type="Gene3D" id="3.40.50.150">
    <property type="entry name" value="Vaccinia Virus protein VP39"/>
    <property type="match status" value="1"/>
</dbReference>
<dbReference type="OMA" id="MPTYYPV"/>
<name>A0A088E3J0_9CREN</name>
<proteinExistence type="predicted"/>
<accession>A0A088E3J0</accession>
<keyword evidence="2" id="KW-0489">Methyltransferase</keyword>
<feature type="domain" description="Methyltransferase" evidence="1">
    <location>
        <begin position="33"/>
        <end position="131"/>
    </location>
</feature>
<organism evidence="2 8">
    <name type="scientific">Metallosphaera sedula</name>
    <dbReference type="NCBI Taxonomy" id="43687"/>
    <lineage>
        <taxon>Archaea</taxon>
        <taxon>Thermoproteota</taxon>
        <taxon>Thermoprotei</taxon>
        <taxon>Sulfolobales</taxon>
        <taxon>Sulfolobaceae</taxon>
        <taxon>Metallosphaera</taxon>
    </lineage>
</organism>
<reference evidence="2 8" key="1">
    <citation type="journal article" date="2014" name="J. Bacteriol.">
        <title>Role of an Archaeal PitA Transporter in the Copper and Arsenic Resistance of Metallosphaera sedula, an Extreme Thermoacidophile.</title>
        <authorList>
            <person name="McCarthy S."/>
            <person name="Ai C."/>
            <person name="Wheaton G."/>
            <person name="Tevatia R."/>
            <person name="Eckrich V."/>
            <person name="Kelly R."/>
            <person name="Blum P."/>
        </authorList>
    </citation>
    <scope>NUCLEOTIDE SEQUENCE [LARGE SCALE GENOMIC DNA]</scope>
    <source>
        <strain evidence="2 8">CuR1</strain>
    </source>
</reference>
<dbReference type="PATRIC" id="fig|43687.5.peg.719"/>
<dbReference type="SUPFAM" id="SSF53335">
    <property type="entry name" value="S-adenosyl-L-methionine-dependent methyltransferases"/>
    <property type="match status" value="1"/>
</dbReference>
<evidence type="ECO:0000313" key="11">
    <source>
        <dbReference type="Proteomes" id="UP000062398"/>
    </source>
</evidence>
<evidence type="ECO:0000313" key="2">
    <source>
        <dbReference type="EMBL" id="AIM26866.1"/>
    </source>
</evidence>
<dbReference type="EMBL" id="CP012176">
    <property type="protein sequence ID" value="AKV82790.1"/>
    <property type="molecule type" value="Genomic_DNA"/>
</dbReference>
<evidence type="ECO:0000313" key="12">
    <source>
        <dbReference type="Proteomes" id="UP000062475"/>
    </source>
</evidence>
<gene>
    <name evidence="2" type="ORF">HA72_0704</name>
    <name evidence="3" type="ORF">MsedA_0717</name>
    <name evidence="4" type="ORF">MsedB_0717</name>
    <name evidence="5" type="ORF">MsedC_0716</name>
    <name evidence="6" type="ORF">MsedD_0717</name>
    <name evidence="7" type="ORF">MsedE_0717</name>
</gene>
<evidence type="ECO:0000313" key="13">
    <source>
        <dbReference type="Proteomes" id="UP000068832"/>
    </source>
</evidence>
<dbReference type="InterPro" id="IPR050508">
    <property type="entry name" value="Methyltransf_Superfamily"/>
</dbReference>
<dbReference type="Proteomes" id="UP000029084">
    <property type="component" value="Chromosome"/>
</dbReference>
<dbReference type="OrthoDB" id="1018at2157"/>
<dbReference type="EMBL" id="CP012173">
    <property type="protein sequence ID" value="AKV76046.1"/>
    <property type="molecule type" value="Genomic_DNA"/>
</dbReference>
<dbReference type="Pfam" id="PF13649">
    <property type="entry name" value="Methyltransf_25"/>
    <property type="match status" value="1"/>
</dbReference>
<evidence type="ECO:0000259" key="1">
    <source>
        <dbReference type="Pfam" id="PF13649"/>
    </source>
</evidence>
<dbReference type="EMBL" id="CP012174">
    <property type="protein sequence ID" value="AKV78297.1"/>
    <property type="molecule type" value="Genomic_DNA"/>
</dbReference>
<dbReference type="InterPro" id="IPR029063">
    <property type="entry name" value="SAM-dependent_MTases_sf"/>
</dbReference>
<keyword evidence="2" id="KW-0808">Transferase</keyword>
<evidence type="ECO:0000313" key="7">
    <source>
        <dbReference type="EMBL" id="AKV82790.1"/>
    </source>
</evidence>
<evidence type="ECO:0000313" key="6">
    <source>
        <dbReference type="EMBL" id="AKV80542.1"/>
    </source>
</evidence>
<evidence type="ECO:0000313" key="10">
    <source>
        <dbReference type="Proteomes" id="UP000061362"/>
    </source>
</evidence>
<dbReference type="EMBL" id="CP012175">
    <property type="protein sequence ID" value="AKV80542.1"/>
    <property type="molecule type" value="Genomic_DNA"/>
</dbReference>
<evidence type="ECO:0000313" key="4">
    <source>
        <dbReference type="EMBL" id="AKV76046.1"/>
    </source>
</evidence>